<feature type="domain" description="FAD dependent oxidoreductase" evidence="1">
    <location>
        <begin position="34"/>
        <end position="410"/>
    </location>
</feature>
<evidence type="ECO:0000313" key="3">
    <source>
        <dbReference type="Proteomes" id="UP001203852"/>
    </source>
</evidence>
<name>A0AAN6DQB4_9EURO</name>
<dbReference type="InterPro" id="IPR006076">
    <property type="entry name" value="FAD-dep_OxRdtase"/>
</dbReference>
<dbReference type="PANTHER" id="PTHR13847:SF279">
    <property type="entry name" value="FAD DEPENDENT OXIDOREDUCTASE DOMAIN-CONTAINING PROTEIN-RELATED"/>
    <property type="match status" value="1"/>
</dbReference>
<dbReference type="GO" id="GO:0005737">
    <property type="term" value="C:cytoplasm"/>
    <property type="evidence" value="ECO:0007669"/>
    <property type="project" value="TreeGrafter"/>
</dbReference>
<gene>
    <name evidence="2" type="ORF">EDD36DRAFT_321077</name>
</gene>
<dbReference type="InterPro" id="IPR036188">
    <property type="entry name" value="FAD/NAD-bd_sf"/>
</dbReference>
<evidence type="ECO:0000259" key="1">
    <source>
        <dbReference type="Pfam" id="PF01266"/>
    </source>
</evidence>
<dbReference type="Pfam" id="PF01266">
    <property type="entry name" value="DAO"/>
    <property type="match status" value="1"/>
</dbReference>
<dbReference type="EMBL" id="MU404358">
    <property type="protein sequence ID" value="KAI1610276.1"/>
    <property type="molecule type" value="Genomic_DNA"/>
</dbReference>
<comment type="caution">
    <text evidence="2">The sequence shown here is derived from an EMBL/GenBank/DDBJ whole genome shotgun (WGS) entry which is preliminary data.</text>
</comment>
<accession>A0AAN6DQB4</accession>
<dbReference type="Gene3D" id="3.30.9.10">
    <property type="entry name" value="D-Amino Acid Oxidase, subunit A, domain 2"/>
    <property type="match status" value="1"/>
</dbReference>
<proteinExistence type="predicted"/>
<keyword evidence="3" id="KW-1185">Reference proteome</keyword>
<protein>
    <submittedName>
        <fullName evidence="2">FAD dependent oxidoreductase</fullName>
    </submittedName>
</protein>
<dbReference type="Gene3D" id="3.50.50.60">
    <property type="entry name" value="FAD/NAD(P)-binding domain"/>
    <property type="match status" value="1"/>
</dbReference>
<sequence length="454" mass="49976">MSRPHPSPMTSYWLSYPSELSKHRTTETLPQEVDVAIIGSGYVGAATAYSLLEDEKDRPAVLILEARDACSGATGRNGGHLKPDVYFNAALYENTYGPDVAESLTKFETDQVFEVKRLVEKEEIDCDFELTRGIDVFTDPKVAEPTVKAYRRMKERGYKFPADLHFVSDPKKAERVSGVKGALCCYSYTAGTVWPYKLVSHLLRRCLSWGANLQTNTSVLSLGRSGSGSGWVVKTARGDVYAKKVVVAANAYTSSLLPEFAEKITPARGVACRIAVPDGGKQPPTLNNSYSIRYGPQEYDYLISRTDGSIVVGGAKQAVLLDDKYWRDNVDDSSLIPGAEKYFEGYMQRLFHGWEDSGAKVTDIWTGVMGYSADLMPWVGEVPGREGVFVVAGFTGHGMPRILGCSRAVAGLVSGKVKGVGEMGVPKPYHITEKRFRENRNVAREYMAGERPKL</sequence>
<dbReference type="AlphaFoldDB" id="A0AAN6DQB4"/>
<dbReference type="SUPFAM" id="SSF51905">
    <property type="entry name" value="FAD/NAD(P)-binding domain"/>
    <property type="match status" value="1"/>
</dbReference>
<reference evidence="2" key="1">
    <citation type="journal article" date="2022" name="bioRxiv">
        <title>Deciphering the potential niche of two novel black yeast fungi from a biological soil crust based on their genomes, phenotypes, and melanin regulation.</title>
        <authorList>
            <consortium name="DOE Joint Genome Institute"/>
            <person name="Carr E.C."/>
            <person name="Barton Q."/>
            <person name="Grambo S."/>
            <person name="Sullivan M."/>
            <person name="Renfro C.M."/>
            <person name="Kuo A."/>
            <person name="Pangilinan J."/>
            <person name="Lipzen A."/>
            <person name="Keymanesh K."/>
            <person name="Savage E."/>
            <person name="Barry K."/>
            <person name="Grigoriev I.V."/>
            <person name="Riekhof W.R."/>
            <person name="Harris S.S."/>
        </authorList>
    </citation>
    <scope>NUCLEOTIDE SEQUENCE</scope>
    <source>
        <strain evidence="2">JF 03-4F</strain>
    </source>
</reference>
<dbReference type="Proteomes" id="UP001203852">
    <property type="component" value="Unassembled WGS sequence"/>
</dbReference>
<organism evidence="2 3">
    <name type="scientific">Exophiala viscosa</name>
    <dbReference type="NCBI Taxonomy" id="2486360"/>
    <lineage>
        <taxon>Eukaryota</taxon>
        <taxon>Fungi</taxon>
        <taxon>Dikarya</taxon>
        <taxon>Ascomycota</taxon>
        <taxon>Pezizomycotina</taxon>
        <taxon>Eurotiomycetes</taxon>
        <taxon>Chaetothyriomycetidae</taxon>
        <taxon>Chaetothyriales</taxon>
        <taxon>Herpotrichiellaceae</taxon>
        <taxon>Exophiala</taxon>
    </lineage>
</organism>
<evidence type="ECO:0000313" key="2">
    <source>
        <dbReference type="EMBL" id="KAI1610276.1"/>
    </source>
</evidence>
<dbReference type="PANTHER" id="PTHR13847">
    <property type="entry name" value="SARCOSINE DEHYDROGENASE-RELATED"/>
    <property type="match status" value="1"/>
</dbReference>